<dbReference type="AlphaFoldDB" id="S7ZWD8"/>
<evidence type="ECO:0000313" key="2">
    <source>
        <dbReference type="Proteomes" id="UP000019376"/>
    </source>
</evidence>
<evidence type="ECO:0000313" key="1">
    <source>
        <dbReference type="EMBL" id="EPS34759.1"/>
    </source>
</evidence>
<keyword evidence="2" id="KW-1185">Reference proteome</keyword>
<dbReference type="HOGENOM" id="CLU_2414008_0_0_1"/>
<sequence>MFRSDPVERGTGHYECIVSVNCRRSSQAPKPVGGLQGPGNRSLPPRAITCRCRVAGLFSWTNWEAHGVDAYDATISSCSFIKTTAASVGTTA</sequence>
<proteinExistence type="predicted"/>
<gene>
    <name evidence="1" type="ORF">PDE_09723</name>
</gene>
<name>S7ZWD8_PENO1</name>
<dbReference type="EMBL" id="KB644415">
    <property type="protein sequence ID" value="EPS34759.1"/>
    <property type="molecule type" value="Genomic_DNA"/>
</dbReference>
<protein>
    <submittedName>
        <fullName evidence="1">Uncharacterized protein</fullName>
    </submittedName>
</protein>
<organism evidence="1 2">
    <name type="scientific">Penicillium oxalicum (strain 114-2 / CGMCC 5302)</name>
    <name type="common">Penicillium decumbens</name>
    <dbReference type="NCBI Taxonomy" id="933388"/>
    <lineage>
        <taxon>Eukaryota</taxon>
        <taxon>Fungi</taxon>
        <taxon>Dikarya</taxon>
        <taxon>Ascomycota</taxon>
        <taxon>Pezizomycotina</taxon>
        <taxon>Eurotiomycetes</taxon>
        <taxon>Eurotiomycetidae</taxon>
        <taxon>Eurotiales</taxon>
        <taxon>Aspergillaceae</taxon>
        <taxon>Penicillium</taxon>
    </lineage>
</organism>
<dbReference type="Proteomes" id="UP000019376">
    <property type="component" value="Unassembled WGS sequence"/>
</dbReference>
<reference evidence="1 2" key="1">
    <citation type="journal article" date="2013" name="PLoS ONE">
        <title>Genomic and secretomic analyses reveal unique features of the lignocellulolytic enzyme system of Penicillium decumbens.</title>
        <authorList>
            <person name="Liu G."/>
            <person name="Zhang L."/>
            <person name="Wei X."/>
            <person name="Zou G."/>
            <person name="Qin Y."/>
            <person name="Ma L."/>
            <person name="Li J."/>
            <person name="Zheng H."/>
            <person name="Wang S."/>
            <person name="Wang C."/>
            <person name="Xun L."/>
            <person name="Zhao G.-P."/>
            <person name="Zhou Z."/>
            <person name="Qu Y."/>
        </authorList>
    </citation>
    <scope>NUCLEOTIDE SEQUENCE [LARGE SCALE GENOMIC DNA]</scope>
    <source>
        <strain evidence="2">114-2 / CGMCC 5302</strain>
    </source>
</reference>
<accession>S7ZWD8</accession>